<dbReference type="EMBL" id="JADPIE010000004">
    <property type="protein sequence ID" value="MBF8437098.1"/>
    <property type="molecule type" value="Genomic_DNA"/>
</dbReference>
<dbReference type="CDD" id="cd01741">
    <property type="entry name" value="GATase1_1"/>
    <property type="match status" value="1"/>
</dbReference>
<keyword evidence="2" id="KW-0315">Glutamine amidotransferase</keyword>
<dbReference type="PANTHER" id="PTHR42695">
    <property type="entry name" value="GLUTAMINE AMIDOTRANSFERASE YLR126C-RELATED"/>
    <property type="match status" value="1"/>
</dbReference>
<dbReference type="RefSeq" id="WP_270454036.1">
    <property type="nucleotide sequence ID" value="NZ_JADPIE010000004.1"/>
</dbReference>
<dbReference type="InterPro" id="IPR017926">
    <property type="entry name" value="GATASE"/>
</dbReference>
<evidence type="ECO:0000313" key="3">
    <source>
        <dbReference type="Proteomes" id="UP000621436"/>
    </source>
</evidence>
<gene>
    <name evidence="2" type="ORF">I0Q91_08420</name>
</gene>
<dbReference type="NCBIfam" id="NF006562">
    <property type="entry name" value="PRK09065.1"/>
    <property type="match status" value="1"/>
</dbReference>
<dbReference type="Pfam" id="PF00117">
    <property type="entry name" value="GATase"/>
    <property type="match status" value="1"/>
</dbReference>
<dbReference type="PROSITE" id="PS51273">
    <property type="entry name" value="GATASE_TYPE_1"/>
    <property type="match status" value="1"/>
</dbReference>
<dbReference type="InterPro" id="IPR044992">
    <property type="entry name" value="ChyE-like"/>
</dbReference>
<dbReference type="Proteomes" id="UP000621436">
    <property type="component" value="Unassembled WGS sequence"/>
</dbReference>
<keyword evidence="3" id="KW-1185">Reference proteome</keyword>
<dbReference type="GO" id="GO:0005829">
    <property type="term" value="C:cytosol"/>
    <property type="evidence" value="ECO:0007669"/>
    <property type="project" value="TreeGrafter"/>
</dbReference>
<sequence>MKKLLIIKAGASLNKIVKKYGDFEELIINKANLRIEEIEIYKPFENKTFPDIDNIKGIIITGSHSMVTDDSQWIKNLSQELKHYLDNYNIPALGICFGHQLLAKIYGGKVDYHPVKKEIGSKEIFLTEAGKVNSLFKGLPNKFSSFLVHEQSVLELPEGAIRLANNNFENNQAFYLEDNIWGVQFHPEFTAGVMKEYILNDRDKLIKEGYNLDKLIRDLKKNTPGEKLIKNFIEIINK</sequence>
<accession>A0A931F920</accession>
<feature type="domain" description="Glutamine amidotransferase" evidence="1">
    <location>
        <begin position="29"/>
        <end position="201"/>
    </location>
</feature>
<dbReference type="InterPro" id="IPR029062">
    <property type="entry name" value="Class_I_gatase-like"/>
</dbReference>
<proteinExistence type="predicted"/>
<dbReference type="SUPFAM" id="SSF52317">
    <property type="entry name" value="Class I glutamine amidotransferase-like"/>
    <property type="match status" value="1"/>
</dbReference>
<organism evidence="2 3">
    <name type="scientific">Halonatronomonas betaini</name>
    <dbReference type="NCBI Taxonomy" id="2778430"/>
    <lineage>
        <taxon>Bacteria</taxon>
        <taxon>Bacillati</taxon>
        <taxon>Bacillota</taxon>
        <taxon>Clostridia</taxon>
        <taxon>Halanaerobiales</taxon>
        <taxon>Halarsenatibacteraceae</taxon>
        <taxon>Halonatronomonas</taxon>
    </lineage>
</organism>
<evidence type="ECO:0000259" key="1">
    <source>
        <dbReference type="Pfam" id="PF00117"/>
    </source>
</evidence>
<dbReference type="Gene3D" id="3.40.50.880">
    <property type="match status" value="1"/>
</dbReference>
<name>A0A931F920_9FIRM</name>
<dbReference type="PANTHER" id="PTHR42695:SF5">
    <property type="entry name" value="GLUTAMINE AMIDOTRANSFERASE YLR126C-RELATED"/>
    <property type="match status" value="1"/>
</dbReference>
<comment type="caution">
    <text evidence="2">The sequence shown here is derived from an EMBL/GenBank/DDBJ whole genome shotgun (WGS) entry which is preliminary data.</text>
</comment>
<evidence type="ECO:0000313" key="2">
    <source>
        <dbReference type="EMBL" id="MBF8437098.1"/>
    </source>
</evidence>
<protein>
    <submittedName>
        <fullName evidence="2">Glutamine amidotransferase</fullName>
    </submittedName>
</protein>
<dbReference type="AlphaFoldDB" id="A0A931F920"/>
<reference evidence="2" key="1">
    <citation type="submission" date="2020-11" db="EMBL/GenBank/DDBJ databases">
        <title>Halonatronomonas betainensis gen. nov., sp. nov. a novel haloalkaliphilic representative of the family Halanaerobiacae capable of betaine degradation.</title>
        <authorList>
            <person name="Boltyanskaya Y."/>
            <person name="Kevbrin V."/>
            <person name="Detkova E."/>
            <person name="Grouzdev D.S."/>
            <person name="Koziaeva V."/>
            <person name="Zhilina T."/>
        </authorList>
    </citation>
    <scope>NUCLEOTIDE SEQUENCE</scope>
    <source>
        <strain evidence="2">Z-7014</strain>
    </source>
</reference>